<accession>X1C1N3</accession>
<dbReference type="GO" id="GO:0005829">
    <property type="term" value="C:cytosol"/>
    <property type="evidence" value="ECO:0007669"/>
    <property type="project" value="TreeGrafter"/>
</dbReference>
<gene>
    <name evidence="4" type="ORF">S01H4_29298</name>
</gene>
<keyword evidence="3" id="KW-0342">GTP-binding</keyword>
<dbReference type="Gene3D" id="3.40.50.300">
    <property type="entry name" value="P-loop containing nucleotide triphosphate hydrolases"/>
    <property type="match status" value="1"/>
</dbReference>
<feature type="non-terminal residue" evidence="4">
    <location>
        <position position="1"/>
    </location>
</feature>
<dbReference type="InterPro" id="IPR009000">
    <property type="entry name" value="Transl_B-barrel_sf"/>
</dbReference>
<dbReference type="Gene3D" id="2.40.30.10">
    <property type="entry name" value="Translation factors"/>
    <property type="match status" value="1"/>
</dbReference>
<dbReference type="EMBL" id="BART01014899">
    <property type="protein sequence ID" value="GAG78291.1"/>
    <property type="molecule type" value="Genomic_DNA"/>
</dbReference>
<dbReference type="PANTHER" id="PTHR42854:SF3">
    <property type="entry name" value="EUKARYOTIC TRANSLATION INITIATION FACTOR 2 SUBUNIT 3-RELATED"/>
    <property type="match status" value="1"/>
</dbReference>
<dbReference type="SUPFAM" id="SSF50447">
    <property type="entry name" value="Translation proteins"/>
    <property type="match status" value="1"/>
</dbReference>
<protein>
    <submittedName>
        <fullName evidence="4">Uncharacterized protein</fullName>
    </submittedName>
</protein>
<dbReference type="InterPro" id="IPR050543">
    <property type="entry name" value="eIF2G"/>
</dbReference>
<dbReference type="PANTHER" id="PTHR42854">
    <property type="entry name" value="EUKARYOTIC TRANSLATION INITIATION FACTOR 2 SUBUNIT 3 FAMILY MEMBER"/>
    <property type="match status" value="1"/>
</dbReference>
<evidence type="ECO:0000256" key="1">
    <source>
        <dbReference type="ARBA" id="ARBA00022741"/>
    </source>
</evidence>
<dbReference type="GO" id="GO:0003743">
    <property type="term" value="F:translation initiation factor activity"/>
    <property type="evidence" value="ECO:0007669"/>
    <property type="project" value="TreeGrafter"/>
</dbReference>
<dbReference type="InterPro" id="IPR027417">
    <property type="entry name" value="P-loop_NTPase"/>
</dbReference>
<evidence type="ECO:0000313" key="4">
    <source>
        <dbReference type="EMBL" id="GAG78291.1"/>
    </source>
</evidence>
<evidence type="ECO:0000256" key="3">
    <source>
        <dbReference type="ARBA" id="ARBA00023134"/>
    </source>
</evidence>
<evidence type="ECO:0000256" key="2">
    <source>
        <dbReference type="ARBA" id="ARBA00022917"/>
    </source>
</evidence>
<dbReference type="GO" id="GO:0001731">
    <property type="term" value="P:formation of translation preinitiation complex"/>
    <property type="evidence" value="ECO:0007669"/>
    <property type="project" value="TreeGrafter"/>
</dbReference>
<reference evidence="4" key="1">
    <citation type="journal article" date="2014" name="Front. Microbiol.">
        <title>High frequency of phylogenetically diverse reductive dehalogenase-homologous genes in deep subseafloor sedimentary metagenomes.</title>
        <authorList>
            <person name="Kawai M."/>
            <person name="Futagami T."/>
            <person name="Toyoda A."/>
            <person name="Takaki Y."/>
            <person name="Nishi S."/>
            <person name="Hori S."/>
            <person name="Arai W."/>
            <person name="Tsubouchi T."/>
            <person name="Morono Y."/>
            <person name="Uchiyama I."/>
            <person name="Ito T."/>
            <person name="Fujiyama A."/>
            <person name="Inagaki F."/>
            <person name="Takami H."/>
        </authorList>
    </citation>
    <scope>NUCLEOTIDE SEQUENCE</scope>
    <source>
        <strain evidence="4">Expedition CK06-06</strain>
    </source>
</reference>
<dbReference type="GO" id="GO:0005525">
    <property type="term" value="F:GTP binding"/>
    <property type="evidence" value="ECO:0007669"/>
    <property type="project" value="UniProtKB-KW"/>
</dbReference>
<dbReference type="AlphaFoldDB" id="X1C1N3"/>
<dbReference type="GO" id="GO:0000049">
    <property type="term" value="F:tRNA binding"/>
    <property type="evidence" value="ECO:0007669"/>
    <property type="project" value="TreeGrafter"/>
</dbReference>
<organism evidence="4">
    <name type="scientific">marine sediment metagenome</name>
    <dbReference type="NCBI Taxonomy" id="412755"/>
    <lineage>
        <taxon>unclassified sequences</taxon>
        <taxon>metagenomes</taxon>
        <taxon>ecological metagenomes</taxon>
    </lineage>
</organism>
<name>X1C1N3_9ZZZZ</name>
<keyword evidence="2" id="KW-0648">Protein biosynthesis</keyword>
<feature type="non-terminal residue" evidence="4">
    <location>
        <position position="83"/>
    </location>
</feature>
<keyword evidence="1" id="KW-0547">Nucleotide-binding</keyword>
<comment type="caution">
    <text evidence="4">The sequence shown here is derived from an EMBL/GenBank/DDBJ whole genome shotgun (WGS) entry which is preliminary data.</text>
</comment>
<sequence length="83" mass="9253">EQALENYKQIKEFVKGTIAQNAPIIPVSTVFGANLNLIVRAFEEIIKSPVIYEDEEFQFLVARSFDINRPGTQINDLNGGVIG</sequence>
<proteinExistence type="predicted"/>